<dbReference type="SUPFAM" id="SSF57716">
    <property type="entry name" value="Glucocorticoid receptor-like (DNA-binding domain)"/>
    <property type="match status" value="1"/>
</dbReference>
<dbReference type="RefSeq" id="XP_015743991.2">
    <property type="nucleotide sequence ID" value="XM_015888505.2"/>
</dbReference>
<dbReference type="AlphaFoldDB" id="A0A9F3QRX5"/>
<dbReference type="Proteomes" id="UP000695026">
    <property type="component" value="Unplaced"/>
</dbReference>
<dbReference type="PROSITE" id="PS50023">
    <property type="entry name" value="LIM_DOMAIN_2"/>
    <property type="match status" value="1"/>
</dbReference>
<feature type="region of interest" description="Disordered" evidence="6">
    <location>
        <begin position="285"/>
        <end position="574"/>
    </location>
</feature>
<feature type="domain" description="Calponin-homology (CH)" evidence="7">
    <location>
        <begin position="1"/>
        <end position="94"/>
    </location>
</feature>
<feature type="compositionally biased region" description="Low complexity" evidence="6">
    <location>
        <begin position="495"/>
        <end position="506"/>
    </location>
</feature>
<evidence type="ECO:0000313" key="11">
    <source>
        <dbReference type="RefSeq" id="XP_015743991.2"/>
    </source>
</evidence>
<dbReference type="SMART" id="SM00132">
    <property type="entry name" value="LIM"/>
    <property type="match status" value="1"/>
</dbReference>
<feature type="compositionally biased region" description="Polar residues" evidence="6">
    <location>
        <begin position="334"/>
        <end position="345"/>
    </location>
</feature>
<feature type="compositionally biased region" description="Polar residues" evidence="6">
    <location>
        <begin position="317"/>
        <end position="327"/>
    </location>
</feature>
<dbReference type="GeneID" id="103050637"/>
<feature type="compositionally biased region" description="Polar residues" evidence="6">
    <location>
        <begin position="354"/>
        <end position="364"/>
    </location>
</feature>
<evidence type="ECO:0000256" key="4">
    <source>
        <dbReference type="PROSITE-ProRule" id="PRU00125"/>
    </source>
</evidence>
<evidence type="ECO:0000259" key="9">
    <source>
        <dbReference type="PROSITE" id="PS51848"/>
    </source>
</evidence>
<feature type="domain" description="BMERB" evidence="9">
    <location>
        <begin position="719"/>
        <end position="870"/>
    </location>
</feature>
<reference evidence="11" key="1">
    <citation type="submission" date="2025-08" db="UniProtKB">
        <authorList>
            <consortium name="RefSeq"/>
        </authorList>
    </citation>
    <scope>IDENTIFICATION</scope>
    <source>
        <tissue evidence="11">Liver</tissue>
    </source>
</reference>
<feature type="compositionally biased region" description="Polar residues" evidence="6">
    <location>
        <begin position="297"/>
        <end position="308"/>
    </location>
</feature>
<dbReference type="PANTHER" id="PTHR23167:SF87">
    <property type="entry name" value="MICAL-LIKE PROTEIN 2"/>
    <property type="match status" value="1"/>
</dbReference>
<dbReference type="InterPro" id="IPR050540">
    <property type="entry name" value="F-actin_Monoox_Mical"/>
</dbReference>
<dbReference type="KEGG" id="pbi:103050637"/>
<evidence type="ECO:0000256" key="3">
    <source>
        <dbReference type="ARBA" id="ARBA00023038"/>
    </source>
</evidence>
<feature type="domain" description="LIM zinc-binding" evidence="8">
    <location>
        <begin position="175"/>
        <end position="237"/>
    </location>
</feature>
<dbReference type="Pfam" id="PF00412">
    <property type="entry name" value="LIM"/>
    <property type="match status" value="1"/>
</dbReference>
<feature type="compositionally biased region" description="Polar residues" evidence="6">
    <location>
        <begin position="391"/>
        <end position="408"/>
    </location>
</feature>
<feature type="region of interest" description="Disordered" evidence="6">
    <location>
        <begin position="230"/>
        <end position="273"/>
    </location>
</feature>
<dbReference type="Gene3D" id="2.10.110.10">
    <property type="entry name" value="Cysteine Rich Protein"/>
    <property type="match status" value="1"/>
</dbReference>
<keyword evidence="10" id="KW-1185">Reference proteome</keyword>
<dbReference type="FunFam" id="1.10.418.10:FF:000112">
    <property type="entry name" value="MICAL like 1"/>
    <property type="match status" value="1"/>
</dbReference>
<evidence type="ECO:0000256" key="1">
    <source>
        <dbReference type="ARBA" id="ARBA00022723"/>
    </source>
</evidence>
<feature type="compositionally biased region" description="Polar residues" evidence="6">
    <location>
        <begin position="371"/>
        <end position="382"/>
    </location>
</feature>
<keyword evidence="3 4" id="KW-0440">LIM domain</keyword>
<dbReference type="PROSITE" id="PS51848">
    <property type="entry name" value="BMERB"/>
    <property type="match status" value="1"/>
</dbReference>
<dbReference type="InterPro" id="IPR001781">
    <property type="entry name" value="Znf_LIM"/>
</dbReference>
<protein>
    <submittedName>
        <fullName evidence="11">MICAL-like protein 2 isoform X1</fullName>
    </submittedName>
</protein>
<dbReference type="Pfam" id="PF00307">
    <property type="entry name" value="CH"/>
    <property type="match status" value="1"/>
</dbReference>
<keyword evidence="1 4" id="KW-0479">Metal-binding</keyword>
<dbReference type="InterPro" id="IPR001715">
    <property type="entry name" value="CH_dom"/>
</dbReference>
<feature type="compositionally biased region" description="Polar residues" evidence="6">
    <location>
        <begin position="418"/>
        <end position="428"/>
    </location>
</feature>
<sequence>MTHPRGCFSHRIGGTQEPLPEQAQRTGLLKAPMQRNFTSLSKENVFENNELAFRVAEKELGIPALLDAEDMVALKVPDRLSILTYVSQYYNYFHGKSPIGGMAGIKRPASQPSEQPTGKKVVSEPAVPSSANPARQHLPLESRTEPAVSGRSLATGTSPAVQRRVLAEKNNAQHGDCAICGTHVHLVQRLLMDGKLYHRNCFRCKECSSTLQRGNYKAGLGPGTLLCSQHAGPASAQGPPVQQSRGERKSSQAASGNWGKGLEPTPAASPAVKPSWAFQNNNATRPEAQVPSDPRNNKTSRVSTSPSLHQLDPPTQPAGQAMTSPSTGLDPRNNKTSRVSTSPSLHQLDPPTQPAGQAMTSPSTGLDPRNNKTSRVSTSPSLHQLDPPTQPAGQAMTSPSTGLRTKIQQAREKFSQADPPSSGFTTGKTEPVRTPYSPSRPSQAPEKTPLSGAQVPSHSEKDQARSVLSRVLPGPQPSTHPPGGMGSALPKPMASNTNPSPPGTSSARGLQPPNVPPGRPLNRPAFAEAPRGTETPPPVANLPKDPRHKVGVGAEPPNKAKGWSVSTSANSGRKLDTNVAKAKNFNVAEEKSEGPEDWRSRLKPVKIPHQGEAKTSQKPADVHKVVINVEVKPEQKDKKPSLLVITPAAPNPAPLAVQPQKKKLLVPQLDVSSSWQQAKQLWESQPATAKPESWGPSKKVVAAVPPSGPGAFWKHPSDPAISPTKLHPDYVPEEEIQKEVRQIERDLDKLEQKGISLEKQLRGCEGDDSEDALMVEWFKLIHEKQLLLRRESELMHKMNQQKLEVKQWDIESELRSLMSKADYLKTPNEKAREKELLDLYLDTVNHRNKIVEDLDEDRLRELEEDEMIAAMIKKFGVSRTTQENEKKKTKFGLFKLLKTKN</sequence>
<keyword evidence="5" id="KW-0175">Coiled coil</keyword>
<feature type="region of interest" description="Disordered" evidence="6">
    <location>
        <begin position="103"/>
        <end position="160"/>
    </location>
</feature>
<dbReference type="Pfam" id="PF12130">
    <property type="entry name" value="bMERB_dom"/>
    <property type="match status" value="1"/>
</dbReference>
<gene>
    <name evidence="11" type="primary">LOC103050637</name>
</gene>
<name>A0A9F3QRX5_PYTBI</name>
<dbReference type="InterPro" id="IPR022735">
    <property type="entry name" value="bMERB_dom"/>
</dbReference>
<dbReference type="SUPFAM" id="SSF47576">
    <property type="entry name" value="Calponin-homology domain, CH-domain"/>
    <property type="match status" value="1"/>
</dbReference>
<accession>A0A9F3QRX5</accession>
<evidence type="ECO:0000256" key="6">
    <source>
        <dbReference type="SAM" id="MobiDB-lite"/>
    </source>
</evidence>
<proteinExistence type="predicted"/>
<evidence type="ECO:0000313" key="10">
    <source>
        <dbReference type="Proteomes" id="UP000695026"/>
    </source>
</evidence>
<evidence type="ECO:0000256" key="2">
    <source>
        <dbReference type="ARBA" id="ARBA00022833"/>
    </source>
</evidence>
<dbReference type="PROSITE" id="PS00478">
    <property type="entry name" value="LIM_DOMAIN_1"/>
    <property type="match status" value="1"/>
</dbReference>
<evidence type="ECO:0000256" key="5">
    <source>
        <dbReference type="SAM" id="Coils"/>
    </source>
</evidence>
<evidence type="ECO:0000259" key="8">
    <source>
        <dbReference type="PROSITE" id="PS50023"/>
    </source>
</evidence>
<dbReference type="GO" id="GO:0046872">
    <property type="term" value="F:metal ion binding"/>
    <property type="evidence" value="ECO:0007669"/>
    <property type="project" value="UniProtKB-KW"/>
</dbReference>
<dbReference type="SMART" id="SM01203">
    <property type="entry name" value="DUF3585"/>
    <property type="match status" value="1"/>
</dbReference>
<dbReference type="PROSITE" id="PS50021">
    <property type="entry name" value="CH"/>
    <property type="match status" value="1"/>
</dbReference>
<organism evidence="10 11">
    <name type="scientific">Python bivittatus</name>
    <name type="common">Burmese python</name>
    <name type="synonym">Python molurus bivittatus</name>
    <dbReference type="NCBI Taxonomy" id="176946"/>
    <lineage>
        <taxon>Eukaryota</taxon>
        <taxon>Metazoa</taxon>
        <taxon>Chordata</taxon>
        <taxon>Craniata</taxon>
        <taxon>Vertebrata</taxon>
        <taxon>Euteleostomi</taxon>
        <taxon>Lepidosauria</taxon>
        <taxon>Squamata</taxon>
        <taxon>Bifurcata</taxon>
        <taxon>Unidentata</taxon>
        <taxon>Episquamata</taxon>
        <taxon>Toxicofera</taxon>
        <taxon>Serpentes</taxon>
        <taxon>Henophidia</taxon>
        <taxon>Pythonidae</taxon>
        <taxon>Python</taxon>
    </lineage>
</organism>
<keyword evidence="2 4" id="KW-0862">Zinc</keyword>
<evidence type="ECO:0000259" key="7">
    <source>
        <dbReference type="PROSITE" id="PS50021"/>
    </source>
</evidence>
<feature type="coiled-coil region" evidence="5">
    <location>
        <begin position="733"/>
        <end position="767"/>
    </location>
</feature>
<dbReference type="OrthoDB" id="10017054at2759"/>
<dbReference type="Gene3D" id="1.10.418.10">
    <property type="entry name" value="Calponin-like domain"/>
    <property type="match status" value="1"/>
</dbReference>
<dbReference type="InterPro" id="IPR036872">
    <property type="entry name" value="CH_dom_sf"/>
</dbReference>
<dbReference type="OMA" id="DWFQLIH"/>
<dbReference type="PANTHER" id="PTHR23167">
    <property type="entry name" value="CALPONIN HOMOLOGY DOMAIN-CONTAINING PROTEIN DDB_G0272472-RELATED"/>
    <property type="match status" value="1"/>
</dbReference>